<dbReference type="PANTHER" id="PTHR32078">
    <property type="entry name" value="NUCLEAR PROTEIN MDM1"/>
    <property type="match status" value="1"/>
</dbReference>
<dbReference type="Pfam" id="PF15501">
    <property type="entry name" value="MDM1"/>
    <property type="match status" value="1"/>
</dbReference>
<name>A0A3B3QIA6_9TELE</name>
<evidence type="ECO:0000256" key="7">
    <source>
        <dbReference type="ARBA" id="ARBA00023212"/>
    </source>
</evidence>
<dbReference type="GO" id="GO:0046600">
    <property type="term" value="P:negative regulation of centriole replication"/>
    <property type="evidence" value="ECO:0007669"/>
    <property type="project" value="InterPro"/>
</dbReference>
<keyword evidence="7" id="KW-0206">Cytoskeleton</keyword>
<evidence type="ECO:0000256" key="4">
    <source>
        <dbReference type="ARBA" id="ARBA00013508"/>
    </source>
</evidence>
<feature type="compositionally biased region" description="Polar residues" evidence="10">
    <location>
        <begin position="651"/>
        <end position="664"/>
    </location>
</feature>
<feature type="compositionally biased region" description="Low complexity" evidence="10">
    <location>
        <begin position="463"/>
        <end position="475"/>
    </location>
</feature>
<feature type="compositionally biased region" description="Basic and acidic residues" evidence="10">
    <location>
        <begin position="429"/>
        <end position="444"/>
    </location>
</feature>
<evidence type="ECO:0000256" key="6">
    <source>
        <dbReference type="ARBA" id="ARBA00022701"/>
    </source>
</evidence>
<dbReference type="GO" id="GO:0005874">
    <property type="term" value="C:microtubule"/>
    <property type="evidence" value="ECO:0007669"/>
    <property type="project" value="UniProtKB-KW"/>
</dbReference>
<comment type="function">
    <text evidence="9">Microtubule-binding protein that negatively regulates centriole duplication. Binds to and stabilizes microtubules.</text>
</comment>
<evidence type="ECO:0000256" key="3">
    <source>
        <dbReference type="ARBA" id="ARBA00010494"/>
    </source>
</evidence>
<keyword evidence="12" id="KW-1185">Reference proteome</keyword>
<evidence type="ECO:0000256" key="10">
    <source>
        <dbReference type="SAM" id="MobiDB-lite"/>
    </source>
</evidence>
<feature type="compositionally biased region" description="Basic residues" evidence="10">
    <location>
        <begin position="262"/>
        <end position="276"/>
    </location>
</feature>
<accession>A0A3B3QIA6</accession>
<sequence length="682" mass="75405">MRQAGLRSDRSGITREPQFLSKKTVPFYGPQVPKSLQWEEPVDPRGEPRTREVCRPKSSFADPPVEKPCSSQGPETPLAPRGPKPPEDQCAEPSPPEPEGRRQANGPPVTVDKAELALNGIQRALMRKAALRAPERRPGHRASEYQRQFTGKMATCSSPLLAAEQMVYSSDRMIPPFKTNPLVMESEYRKNFKGAQPPRGPRLRRELDGREGVPLQQENVCPDRGAKGKRKVKRGQCYRKPHQQNGSAKPAGERRPQEVRSSKRHQHSTPHSGYRKVKSEYISNFRSPQLYRYKDGVWIKASATGEEGCDTDHDLMWYDEVRELRERAEAYRRRARGTHFSRDHLNQILSEQNGLWEASTVTSSVAVEQNGSVTGLDLPSMADSENGSICPAAAPTPPASRRSSKMDATETTLPEDPGLPIRRRLAGGEAEKGGEPEREEEVKINEGNGTNKHLRLPERRYLSPSPSSEGSVPEGRLPTPKLADAAVAQRTHHDLTTPATGGAILVSPPTLKGSLQGVRRCDPPLGKTYSLFKPLSHTSAPQEPGKADDDWAQTQAQVAGLSTEDPIPLREDILPVDAPPPDRPVRAPHHARSPRKHSATACPAVSVPANRIQGKLRDPEFQHNGNLGTIRPEPFLFPSSDSTTSDDDRMSQISSRSAESCTLASQVLARAQKRREEFWGKT</sequence>
<dbReference type="PANTHER" id="PTHR32078:SF1">
    <property type="entry name" value="NUCLEAR PROTEIN MDM1"/>
    <property type="match status" value="1"/>
</dbReference>
<dbReference type="AlphaFoldDB" id="A0A3B3QIA6"/>
<dbReference type="STRING" id="1676925.ENSPKIP00000005848"/>
<feature type="region of interest" description="Disordered" evidence="10">
    <location>
        <begin position="376"/>
        <end position="477"/>
    </location>
</feature>
<dbReference type="InterPro" id="IPR029136">
    <property type="entry name" value="MDM1"/>
</dbReference>
<evidence type="ECO:0000256" key="1">
    <source>
        <dbReference type="ARBA" id="ARBA00004114"/>
    </source>
</evidence>
<reference evidence="11" key="1">
    <citation type="submission" date="2025-08" db="UniProtKB">
        <authorList>
            <consortium name="Ensembl"/>
        </authorList>
    </citation>
    <scope>IDENTIFICATION</scope>
</reference>
<feature type="compositionally biased region" description="Basic residues" evidence="10">
    <location>
        <begin position="227"/>
        <end position="242"/>
    </location>
</feature>
<evidence type="ECO:0000313" key="12">
    <source>
        <dbReference type="Proteomes" id="UP000261540"/>
    </source>
</evidence>
<dbReference type="GeneTree" id="ENSGT00390000004106"/>
<evidence type="ECO:0000256" key="2">
    <source>
        <dbReference type="ARBA" id="ARBA00004123"/>
    </source>
</evidence>
<protein>
    <recommendedName>
        <fullName evidence="4">Nuclear protein MDM1</fullName>
    </recommendedName>
</protein>
<feature type="compositionally biased region" description="Basic and acidic residues" evidence="10">
    <location>
        <begin position="251"/>
        <end position="261"/>
    </location>
</feature>
<dbReference type="Proteomes" id="UP000261540">
    <property type="component" value="Unplaced"/>
</dbReference>
<feature type="region of interest" description="Disordered" evidence="10">
    <location>
        <begin position="575"/>
        <end position="601"/>
    </location>
</feature>
<dbReference type="GO" id="GO:0005634">
    <property type="term" value="C:nucleus"/>
    <property type="evidence" value="ECO:0007669"/>
    <property type="project" value="UniProtKB-SubCell"/>
</dbReference>
<comment type="subcellular location">
    <subcellularLocation>
        <location evidence="1">Cytoplasm</location>
        <location evidence="1">Cytoskeleton</location>
        <location evidence="1">Microtubule organizing center</location>
        <location evidence="1">Centrosome</location>
        <location evidence="1">Centriole</location>
    </subcellularLocation>
    <subcellularLocation>
        <location evidence="2">Nucleus</location>
    </subcellularLocation>
</comment>
<organism evidence="11 12">
    <name type="scientific">Paramormyrops kingsleyae</name>
    <dbReference type="NCBI Taxonomy" id="1676925"/>
    <lineage>
        <taxon>Eukaryota</taxon>
        <taxon>Metazoa</taxon>
        <taxon>Chordata</taxon>
        <taxon>Craniata</taxon>
        <taxon>Vertebrata</taxon>
        <taxon>Euteleostomi</taxon>
        <taxon>Actinopterygii</taxon>
        <taxon>Neopterygii</taxon>
        <taxon>Teleostei</taxon>
        <taxon>Osteoglossocephala</taxon>
        <taxon>Osteoglossomorpha</taxon>
        <taxon>Osteoglossiformes</taxon>
        <taxon>Mormyridae</taxon>
        <taxon>Paramormyrops</taxon>
    </lineage>
</organism>
<feature type="region of interest" description="Disordered" evidence="10">
    <location>
        <begin position="618"/>
        <end position="664"/>
    </location>
</feature>
<feature type="compositionally biased region" description="Basic and acidic residues" evidence="10">
    <location>
        <begin position="42"/>
        <end position="55"/>
    </location>
</feature>
<keyword evidence="6" id="KW-0493">Microtubule</keyword>
<dbReference type="CTD" id="56890"/>
<reference evidence="11" key="2">
    <citation type="submission" date="2025-09" db="UniProtKB">
        <authorList>
            <consortium name="Ensembl"/>
        </authorList>
    </citation>
    <scope>IDENTIFICATION</scope>
</reference>
<feature type="region of interest" description="Disordered" evidence="10">
    <location>
        <begin position="188"/>
        <end position="279"/>
    </location>
</feature>
<proteinExistence type="inferred from homology"/>
<evidence type="ECO:0000256" key="9">
    <source>
        <dbReference type="ARBA" id="ARBA00045771"/>
    </source>
</evidence>
<keyword evidence="8" id="KW-0539">Nucleus</keyword>
<evidence type="ECO:0000256" key="8">
    <source>
        <dbReference type="ARBA" id="ARBA00023242"/>
    </source>
</evidence>
<evidence type="ECO:0000256" key="5">
    <source>
        <dbReference type="ARBA" id="ARBA00022490"/>
    </source>
</evidence>
<dbReference type="Ensembl" id="ENSPKIT00000029863.1">
    <property type="protein sequence ID" value="ENSPKIP00000005848.1"/>
    <property type="gene ID" value="ENSPKIG00000022365.1"/>
</dbReference>
<dbReference type="GO" id="GO:0005814">
    <property type="term" value="C:centriole"/>
    <property type="evidence" value="ECO:0007669"/>
    <property type="project" value="UniProtKB-SubCell"/>
</dbReference>
<feature type="region of interest" description="Disordered" evidence="10">
    <location>
        <begin position="1"/>
        <end position="114"/>
    </location>
</feature>
<feature type="compositionally biased region" description="Basic residues" evidence="10">
    <location>
        <begin position="586"/>
        <end position="598"/>
    </location>
</feature>
<comment type="similarity">
    <text evidence="3">Belongs to the MDM1 family.</text>
</comment>
<dbReference type="GO" id="GO:0008017">
    <property type="term" value="F:microtubule binding"/>
    <property type="evidence" value="ECO:0007669"/>
    <property type="project" value="InterPro"/>
</dbReference>
<keyword evidence="5" id="KW-0963">Cytoplasm</keyword>
<evidence type="ECO:0000313" key="11">
    <source>
        <dbReference type="Ensembl" id="ENSPKIP00000005848.1"/>
    </source>
</evidence>